<dbReference type="PANTHER" id="PTHR44329">
    <property type="entry name" value="SERINE/THREONINE-PROTEIN KINASE TNNI3K-RELATED"/>
    <property type="match status" value="1"/>
</dbReference>
<protein>
    <submittedName>
        <fullName evidence="2">Ipl1p</fullName>
    </submittedName>
</protein>
<sequence>MELNKNNDSQNFNNQILNNKVVVEESQTLLEESEEGLKEVKPIYGICMKCKQPRSHYQWCQPCERKQIEENLTKWTSGNKEIDEFLQETQLNSIKPQTFLEWIPFGKLENISILCTTSRSTVYSAFWKDGPRKWDQQNEQYKRSGIQVIIKLYKDSNDIDQINEILNELKIYLDCHAQECGFLFQFYGISKQPDSNDYFAVKQFPQNGSLLNYIPLNFDSLYWEMKLHLLLCLAEDLKVLHDAGYVHRYLHPSSVLVFDDNFCAIGTFSKCCKVSSNTEEIVGWYHYMAPEYLLQSPYTKSSDIYSFGMIMHTIGTGIIPHRPLCISQSLNLDICLGLRPHTPHNIPKSFKDLMERCWNTEPCLRPNIHEVYNVLLNLWSSIYHNNHLTSLNSKCIEFLVADNNEDYSKSNSQEIITQKPENNNLEPLEMIKYIRESSLVKVFNIDELTMMTPINNDKFCKISKATLKTKETNMIVVCRRIKCNQLDRPFFHELNKRKRLYLCLRILRVLGISLDKNTEEYLLVMQFADSGNLRWYLKDHFSKLTWNDKLKFSYQITEGIKYLHDEDICHQSLHSRNIVIHSNEAKIILYIMKSIETDYLSVSDEMIPYVDPKLLENQSYEYDKKSDIYSLGVLMWELTSGYPPFIYNEAENHLVIDLINGHREKSIPKTPNAYLDLYESCWDPEPNERPSINQVFSKLGKMYTQTNTNLKMSEIINLIKNNFLVRRIINIGELSDINGNTTWKKQAVIYKKYKFDQLNEAFIHELKMHRKLNFYSRFVQILGISLDESAEECLLIMQHAEDGNLRQYLKSHFLELSWDDKIKLSYQITEGIKYLHNEDILHQNLNPNNIVIHKNEAKIVLDFVKITESGYSSDYGMISYIDPKLLENYSYEYDKKSDIYSLGVLMWEITSGYPPKTENISKSHNIDGCRETPIPVEYLDLCESCWNNEPDKRPSISLVFNKLVEMNKNSASQFINLIKKHTRIINRNELLDMEKIDGGHFGIISKATTPLA</sequence>
<dbReference type="InterPro" id="IPR000719">
    <property type="entry name" value="Prot_kinase_dom"/>
</dbReference>
<dbReference type="Gene3D" id="1.10.510.10">
    <property type="entry name" value="Transferase(Phosphotransferase) domain 1"/>
    <property type="match status" value="3"/>
</dbReference>
<dbReference type="GO" id="GO:0004674">
    <property type="term" value="F:protein serine/threonine kinase activity"/>
    <property type="evidence" value="ECO:0007669"/>
    <property type="project" value="TreeGrafter"/>
</dbReference>
<comment type="caution">
    <text evidence="2">The sequence shown here is derived from an EMBL/GenBank/DDBJ whole genome shotgun (WGS) entry which is preliminary data.</text>
</comment>
<evidence type="ECO:0000313" key="2">
    <source>
        <dbReference type="EMBL" id="EXX65471.1"/>
    </source>
</evidence>
<evidence type="ECO:0000313" key="3">
    <source>
        <dbReference type="Proteomes" id="UP000022910"/>
    </source>
</evidence>
<dbReference type="HOGENOM" id="CLU_299182_0_0_1"/>
<dbReference type="PRINTS" id="PR00109">
    <property type="entry name" value="TYRKINASE"/>
</dbReference>
<dbReference type="EMBL" id="JEMT01021870">
    <property type="protein sequence ID" value="EXX65471.1"/>
    <property type="molecule type" value="Genomic_DNA"/>
</dbReference>
<dbReference type="PROSITE" id="PS50011">
    <property type="entry name" value="PROTEIN_KINASE_DOM"/>
    <property type="match status" value="3"/>
</dbReference>
<dbReference type="OrthoDB" id="2435576at2759"/>
<dbReference type="InterPro" id="IPR001245">
    <property type="entry name" value="Ser-Thr/Tyr_kinase_cat_dom"/>
</dbReference>
<dbReference type="AlphaFoldDB" id="A0A015KZJ4"/>
<dbReference type="SMR" id="A0A015KZJ4"/>
<feature type="domain" description="Protein kinase" evidence="1">
    <location>
        <begin position="723"/>
        <end position="975"/>
    </location>
</feature>
<dbReference type="Pfam" id="PF07714">
    <property type="entry name" value="PK_Tyr_Ser-Thr"/>
    <property type="match status" value="3"/>
</dbReference>
<gene>
    <name evidence="2" type="ORF">RirG_132950</name>
</gene>
<dbReference type="InterPro" id="IPR051681">
    <property type="entry name" value="Ser/Thr_Kinases-Pseudokinases"/>
</dbReference>
<feature type="domain" description="Protein kinase" evidence="1">
    <location>
        <begin position="108"/>
        <end position="380"/>
    </location>
</feature>
<organism evidence="2 3">
    <name type="scientific">Rhizophagus irregularis (strain DAOM 197198w)</name>
    <name type="common">Glomus intraradices</name>
    <dbReference type="NCBI Taxonomy" id="1432141"/>
    <lineage>
        <taxon>Eukaryota</taxon>
        <taxon>Fungi</taxon>
        <taxon>Fungi incertae sedis</taxon>
        <taxon>Mucoromycota</taxon>
        <taxon>Glomeromycotina</taxon>
        <taxon>Glomeromycetes</taxon>
        <taxon>Glomerales</taxon>
        <taxon>Glomeraceae</taxon>
        <taxon>Rhizophagus</taxon>
    </lineage>
</organism>
<proteinExistence type="predicted"/>
<dbReference type="Proteomes" id="UP000022910">
    <property type="component" value="Unassembled WGS sequence"/>
</dbReference>
<accession>A0A015KZJ4</accession>
<dbReference type="InterPro" id="IPR011009">
    <property type="entry name" value="Kinase-like_dom_sf"/>
</dbReference>
<feature type="domain" description="Protein kinase" evidence="1">
    <location>
        <begin position="448"/>
        <end position="704"/>
    </location>
</feature>
<dbReference type="SUPFAM" id="SSF56112">
    <property type="entry name" value="Protein kinase-like (PK-like)"/>
    <property type="match status" value="3"/>
</dbReference>
<name>A0A015KZJ4_RHIIW</name>
<keyword evidence="3" id="KW-1185">Reference proteome</keyword>
<dbReference type="GO" id="GO:0005524">
    <property type="term" value="F:ATP binding"/>
    <property type="evidence" value="ECO:0007669"/>
    <property type="project" value="InterPro"/>
</dbReference>
<reference evidence="2 3" key="1">
    <citation type="submission" date="2014-02" db="EMBL/GenBank/DDBJ databases">
        <title>Single nucleus genome sequencing reveals high similarity among nuclei of an endomycorrhizal fungus.</title>
        <authorList>
            <person name="Lin K."/>
            <person name="Geurts R."/>
            <person name="Zhang Z."/>
            <person name="Limpens E."/>
            <person name="Saunders D.G."/>
            <person name="Mu D."/>
            <person name="Pang E."/>
            <person name="Cao H."/>
            <person name="Cha H."/>
            <person name="Lin T."/>
            <person name="Zhou Q."/>
            <person name="Shang Y."/>
            <person name="Li Y."/>
            <person name="Ivanov S."/>
            <person name="Sharma T."/>
            <person name="Velzen R.V."/>
            <person name="Ruijter N.D."/>
            <person name="Aanen D.K."/>
            <person name="Win J."/>
            <person name="Kamoun S."/>
            <person name="Bisseling T."/>
            <person name="Huang S."/>
        </authorList>
    </citation>
    <scope>NUCLEOTIDE SEQUENCE [LARGE SCALE GENOMIC DNA]</scope>
    <source>
        <strain evidence="3">DAOM197198w</strain>
    </source>
</reference>
<evidence type="ECO:0000259" key="1">
    <source>
        <dbReference type="PROSITE" id="PS50011"/>
    </source>
</evidence>